<dbReference type="OrthoDB" id="10252171at2759"/>
<organism evidence="2 3">
    <name type="scientific">Tuber borchii</name>
    <name type="common">White truffle</name>
    <dbReference type="NCBI Taxonomy" id="42251"/>
    <lineage>
        <taxon>Eukaryota</taxon>
        <taxon>Fungi</taxon>
        <taxon>Dikarya</taxon>
        <taxon>Ascomycota</taxon>
        <taxon>Pezizomycotina</taxon>
        <taxon>Pezizomycetes</taxon>
        <taxon>Pezizales</taxon>
        <taxon>Tuberaceae</taxon>
        <taxon>Tuber</taxon>
    </lineage>
</organism>
<dbReference type="EMBL" id="NESQ01000101">
    <property type="protein sequence ID" value="PUU79002.1"/>
    <property type="molecule type" value="Genomic_DNA"/>
</dbReference>
<sequence>MWAKLGDFGGLKWIPAVATTTLYTQVSTLLHSAPEARRLDSNSKSSEHMNSVEIWSLGYVIYELLVETKFVSEARVCRYYDGEWPFPEDTLRWSPPTDDAESYLLKPMLLVLLGDRPAATKH</sequence>
<dbReference type="PROSITE" id="PS50011">
    <property type="entry name" value="PROTEIN_KINASE_DOM"/>
    <property type="match status" value="1"/>
</dbReference>
<evidence type="ECO:0000313" key="3">
    <source>
        <dbReference type="Proteomes" id="UP000244722"/>
    </source>
</evidence>
<dbReference type="InterPro" id="IPR000719">
    <property type="entry name" value="Prot_kinase_dom"/>
</dbReference>
<dbReference type="Proteomes" id="UP000244722">
    <property type="component" value="Unassembled WGS sequence"/>
</dbReference>
<protein>
    <recommendedName>
        <fullName evidence="1">Protein kinase domain-containing protein</fullName>
    </recommendedName>
</protein>
<name>A0A2T6ZU25_TUBBO</name>
<comment type="caution">
    <text evidence="2">The sequence shown here is derived from an EMBL/GenBank/DDBJ whole genome shotgun (WGS) entry which is preliminary data.</text>
</comment>
<evidence type="ECO:0000313" key="2">
    <source>
        <dbReference type="EMBL" id="PUU79002.1"/>
    </source>
</evidence>
<dbReference type="SUPFAM" id="SSF56112">
    <property type="entry name" value="Protein kinase-like (PK-like)"/>
    <property type="match status" value="1"/>
</dbReference>
<dbReference type="GO" id="GO:0004672">
    <property type="term" value="F:protein kinase activity"/>
    <property type="evidence" value="ECO:0007669"/>
    <property type="project" value="InterPro"/>
</dbReference>
<evidence type="ECO:0000259" key="1">
    <source>
        <dbReference type="PROSITE" id="PS50011"/>
    </source>
</evidence>
<proteinExistence type="predicted"/>
<dbReference type="Gene3D" id="1.10.510.10">
    <property type="entry name" value="Transferase(Phosphotransferase) domain 1"/>
    <property type="match status" value="1"/>
</dbReference>
<reference evidence="2 3" key="1">
    <citation type="submission" date="2017-04" db="EMBL/GenBank/DDBJ databases">
        <title>Draft genome sequence of Tuber borchii Vittad., a whitish edible truffle.</title>
        <authorList>
            <consortium name="DOE Joint Genome Institute"/>
            <person name="Murat C."/>
            <person name="Kuo A."/>
            <person name="Barry K.W."/>
            <person name="Clum A."/>
            <person name="Dockter R.B."/>
            <person name="Fauchery L."/>
            <person name="Iotti M."/>
            <person name="Kohler A."/>
            <person name="Labutti K."/>
            <person name="Lindquist E.A."/>
            <person name="Lipzen A."/>
            <person name="Ohm R.A."/>
            <person name="Wang M."/>
            <person name="Grigoriev I.V."/>
            <person name="Zambonelli A."/>
            <person name="Martin F.M."/>
        </authorList>
    </citation>
    <scope>NUCLEOTIDE SEQUENCE [LARGE SCALE GENOMIC DNA]</scope>
    <source>
        <strain evidence="2 3">Tbo3840</strain>
    </source>
</reference>
<accession>A0A2T6ZU25</accession>
<dbReference type="AlphaFoldDB" id="A0A2T6ZU25"/>
<feature type="domain" description="Protein kinase" evidence="1">
    <location>
        <begin position="1"/>
        <end position="122"/>
    </location>
</feature>
<dbReference type="InterPro" id="IPR011009">
    <property type="entry name" value="Kinase-like_dom_sf"/>
</dbReference>
<gene>
    <name evidence="2" type="ORF">B9Z19DRAFT_1125723</name>
</gene>
<keyword evidence="3" id="KW-1185">Reference proteome</keyword>
<dbReference type="GO" id="GO:0005524">
    <property type="term" value="F:ATP binding"/>
    <property type="evidence" value="ECO:0007669"/>
    <property type="project" value="InterPro"/>
</dbReference>